<evidence type="ECO:0000313" key="1">
    <source>
        <dbReference type="EMBL" id="KAH0576125.1"/>
    </source>
</evidence>
<comment type="caution">
    <text evidence="1">The sequence shown here is derived from an EMBL/GenBank/DDBJ whole genome shotgun (WGS) entry which is preliminary data.</text>
</comment>
<keyword evidence="2" id="KW-1185">Reference proteome</keyword>
<dbReference type="AlphaFoldDB" id="A0A9P8S0P9"/>
<dbReference type="KEGG" id="ssao:94295696"/>
<dbReference type="RefSeq" id="XP_067766898.1">
    <property type="nucleotide sequence ID" value="XM_067905581.1"/>
</dbReference>
<evidence type="ECO:0000313" key="2">
    <source>
        <dbReference type="Proteomes" id="UP000018208"/>
    </source>
</evidence>
<protein>
    <submittedName>
        <fullName evidence="1">Uncharacterized protein</fullName>
    </submittedName>
</protein>
<proteinExistence type="predicted"/>
<dbReference type="Proteomes" id="UP000018208">
    <property type="component" value="Unassembled WGS sequence"/>
</dbReference>
<dbReference type="EMBL" id="AUWU02000002">
    <property type="protein sequence ID" value="KAH0576125.1"/>
    <property type="molecule type" value="Genomic_DNA"/>
</dbReference>
<dbReference type="GeneID" id="94295696"/>
<gene>
    <name evidence="1" type="ORF">SS50377_21673</name>
</gene>
<reference evidence="1 2" key="1">
    <citation type="journal article" date="2014" name="PLoS Genet.">
        <title>The Genome of Spironucleus salmonicida Highlights a Fish Pathogen Adapted to Fluctuating Environments.</title>
        <authorList>
            <person name="Xu F."/>
            <person name="Jerlstrom-Hultqvist J."/>
            <person name="Einarsson E."/>
            <person name="Astvaldsson A."/>
            <person name="Svard S.G."/>
            <person name="Andersson J.O."/>
        </authorList>
    </citation>
    <scope>NUCLEOTIDE SEQUENCE [LARGE SCALE GENOMIC DNA]</scope>
    <source>
        <strain evidence="1 2">ATCC 50377</strain>
    </source>
</reference>
<accession>A0A9P8S0P9</accession>
<sequence length="137" mass="16250">MMLQIHYNLESISEYFYVASKYQLNQSVEIPTYKNTYDTKFKNQSTQVLQRLEAWHVYIFANIEFCWQTTTGSHKALTLMTHNAKFQCLAQAALQVARLIILILQQYLGKFPEQLLKVIQKQILVVWNRLIFCLRNQ</sequence>
<name>A0A9P8S0P9_9EUKA</name>
<organism evidence="1 2">
    <name type="scientific">Spironucleus salmonicida</name>
    <dbReference type="NCBI Taxonomy" id="348837"/>
    <lineage>
        <taxon>Eukaryota</taxon>
        <taxon>Metamonada</taxon>
        <taxon>Diplomonadida</taxon>
        <taxon>Hexamitidae</taxon>
        <taxon>Hexamitinae</taxon>
        <taxon>Spironucleus</taxon>
    </lineage>
</organism>